<dbReference type="Gene3D" id="3.40.50.720">
    <property type="entry name" value="NAD(P)-binding Rossmann-like Domain"/>
    <property type="match status" value="1"/>
</dbReference>
<feature type="domain" description="Enoyl reductase (ER)" evidence="1">
    <location>
        <begin position="11"/>
        <end position="336"/>
    </location>
</feature>
<name>A0A5M3MDC3_CONPW</name>
<dbReference type="Gene3D" id="3.90.180.10">
    <property type="entry name" value="Medium-chain alcohol dehydrogenases, catalytic domain"/>
    <property type="match status" value="1"/>
</dbReference>
<dbReference type="Pfam" id="PF08240">
    <property type="entry name" value="ADH_N"/>
    <property type="match status" value="1"/>
</dbReference>
<dbReference type="RefSeq" id="XP_007772556.1">
    <property type="nucleotide sequence ID" value="XM_007774366.1"/>
</dbReference>
<dbReference type="InterPro" id="IPR020843">
    <property type="entry name" value="ER"/>
</dbReference>
<dbReference type="InterPro" id="IPR036291">
    <property type="entry name" value="NAD(P)-bd_dom_sf"/>
</dbReference>
<evidence type="ECO:0000313" key="3">
    <source>
        <dbReference type="Proteomes" id="UP000053558"/>
    </source>
</evidence>
<dbReference type="GeneID" id="19198787"/>
<dbReference type="Proteomes" id="UP000053558">
    <property type="component" value="Unassembled WGS sequence"/>
</dbReference>
<gene>
    <name evidence="2" type="ORF">CONPUDRAFT_109590</name>
</gene>
<dbReference type="InterPro" id="IPR047122">
    <property type="entry name" value="Trans-enoyl_RdTase-like"/>
</dbReference>
<dbReference type="CDD" id="cd08249">
    <property type="entry name" value="enoyl_reductase_like"/>
    <property type="match status" value="1"/>
</dbReference>
<sequence>MSQKALFLKSKQATFELGSKEIPKPGPGEVLVKNYAAALNPVDWKIQAYGLFLDESRYPVVLGSDTAGVVEEVGAGVARVSKGDRVTARGTFLTNNQAGFQQYTLTNSNFVAKLPDTITFDEAASLPVGVDTASIGLFGPKDGNLTFPDKLDTYKGQTIFILGGSSSVGHYTVQAARLAGFSTIITTSSLAHENNLKSLGATHVIDRHGSPDQIVARVKAITSDPIRIVYDAISEDDTQKTAWAVLAPGGHLVLTLPPSVRTATGDTRTLKSVHGSPFNPVNAEFCKRWWEKLPEWLAEGKIKPNKVDVLPGGLEGVSAGVERFKASKVSGVKLIVRPFEGP</sequence>
<dbReference type="Pfam" id="PF00107">
    <property type="entry name" value="ADH_zinc_N"/>
    <property type="match status" value="1"/>
</dbReference>
<keyword evidence="3" id="KW-1185">Reference proteome</keyword>
<organism evidence="2 3">
    <name type="scientific">Coniophora puteana (strain RWD-64-598)</name>
    <name type="common">Brown rot fungus</name>
    <dbReference type="NCBI Taxonomy" id="741705"/>
    <lineage>
        <taxon>Eukaryota</taxon>
        <taxon>Fungi</taxon>
        <taxon>Dikarya</taxon>
        <taxon>Basidiomycota</taxon>
        <taxon>Agaricomycotina</taxon>
        <taxon>Agaricomycetes</taxon>
        <taxon>Agaricomycetidae</taxon>
        <taxon>Boletales</taxon>
        <taxon>Coniophorineae</taxon>
        <taxon>Coniophoraceae</taxon>
        <taxon>Coniophora</taxon>
    </lineage>
</organism>
<proteinExistence type="predicted"/>
<dbReference type="PANTHER" id="PTHR45348:SF2">
    <property type="entry name" value="ZINC-TYPE ALCOHOL DEHYDROGENASE-LIKE PROTEIN C2E1P3.01"/>
    <property type="match status" value="1"/>
</dbReference>
<dbReference type="OrthoDB" id="3233595at2759"/>
<dbReference type="PANTHER" id="PTHR45348">
    <property type="entry name" value="HYPOTHETICAL OXIDOREDUCTASE (EUROFUNG)"/>
    <property type="match status" value="1"/>
</dbReference>
<dbReference type="InterPro" id="IPR011032">
    <property type="entry name" value="GroES-like_sf"/>
</dbReference>
<dbReference type="SUPFAM" id="SSF50129">
    <property type="entry name" value="GroES-like"/>
    <property type="match status" value="1"/>
</dbReference>
<dbReference type="GO" id="GO:0016651">
    <property type="term" value="F:oxidoreductase activity, acting on NAD(P)H"/>
    <property type="evidence" value="ECO:0007669"/>
    <property type="project" value="InterPro"/>
</dbReference>
<evidence type="ECO:0000313" key="2">
    <source>
        <dbReference type="EMBL" id="EIW77113.1"/>
    </source>
</evidence>
<dbReference type="SMART" id="SM00829">
    <property type="entry name" value="PKS_ER"/>
    <property type="match status" value="1"/>
</dbReference>
<dbReference type="InterPro" id="IPR013154">
    <property type="entry name" value="ADH-like_N"/>
</dbReference>
<evidence type="ECO:0000259" key="1">
    <source>
        <dbReference type="SMART" id="SM00829"/>
    </source>
</evidence>
<reference evidence="3" key="1">
    <citation type="journal article" date="2012" name="Science">
        <title>The Paleozoic origin of enzymatic lignin decomposition reconstructed from 31 fungal genomes.</title>
        <authorList>
            <person name="Floudas D."/>
            <person name="Binder M."/>
            <person name="Riley R."/>
            <person name="Barry K."/>
            <person name="Blanchette R.A."/>
            <person name="Henrissat B."/>
            <person name="Martinez A.T."/>
            <person name="Otillar R."/>
            <person name="Spatafora J.W."/>
            <person name="Yadav J.S."/>
            <person name="Aerts A."/>
            <person name="Benoit I."/>
            <person name="Boyd A."/>
            <person name="Carlson A."/>
            <person name="Copeland A."/>
            <person name="Coutinho P.M."/>
            <person name="de Vries R.P."/>
            <person name="Ferreira P."/>
            <person name="Findley K."/>
            <person name="Foster B."/>
            <person name="Gaskell J."/>
            <person name="Glotzer D."/>
            <person name="Gorecki P."/>
            <person name="Heitman J."/>
            <person name="Hesse C."/>
            <person name="Hori C."/>
            <person name="Igarashi K."/>
            <person name="Jurgens J.A."/>
            <person name="Kallen N."/>
            <person name="Kersten P."/>
            <person name="Kohler A."/>
            <person name="Kuees U."/>
            <person name="Kumar T.K.A."/>
            <person name="Kuo A."/>
            <person name="LaButti K."/>
            <person name="Larrondo L.F."/>
            <person name="Lindquist E."/>
            <person name="Ling A."/>
            <person name="Lombard V."/>
            <person name="Lucas S."/>
            <person name="Lundell T."/>
            <person name="Martin R."/>
            <person name="McLaughlin D.J."/>
            <person name="Morgenstern I."/>
            <person name="Morin E."/>
            <person name="Murat C."/>
            <person name="Nagy L.G."/>
            <person name="Nolan M."/>
            <person name="Ohm R.A."/>
            <person name="Patyshakuliyeva A."/>
            <person name="Rokas A."/>
            <person name="Ruiz-Duenas F.J."/>
            <person name="Sabat G."/>
            <person name="Salamov A."/>
            <person name="Samejima M."/>
            <person name="Schmutz J."/>
            <person name="Slot J.C."/>
            <person name="St John F."/>
            <person name="Stenlid J."/>
            <person name="Sun H."/>
            <person name="Sun S."/>
            <person name="Syed K."/>
            <person name="Tsang A."/>
            <person name="Wiebenga A."/>
            <person name="Young D."/>
            <person name="Pisabarro A."/>
            <person name="Eastwood D.C."/>
            <person name="Martin F."/>
            <person name="Cullen D."/>
            <person name="Grigoriev I.V."/>
            <person name="Hibbett D.S."/>
        </authorList>
    </citation>
    <scope>NUCLEOTIDE SEQUENCE [LARGE SCALE GENOMIC DNA]</scope>
    <source>
        <strain evidence="3">RWD-64-598 SS2</strain>
    </source>
</reference>
<dbReference type="OMA" id="WEMVFTR"/>
<comment type="caution">
    <text evidence="2">The sequence shown here is derived from an EMBL/GenBank/DDBJ whole genome shotgun (WGS) entry which is preliminary data.</text>
</comment>
<dbReference type="AlphaFoldDB" id="A0A5M3MDC3"/>
<dbReference type="EMBL" id="JH711584">
    <property type="protein sequence ID" value="EIW77113.1"/>
    <property type="molecule type" value="Genomic_DNA"/>
</dbReference>
<dbReference type="InterPro" id="IPR013149">
    <property type="entry name" value="ADH-like_C"/>
</dbReference>
<dbReference type="SUPFAM" id="SSF51735">
    <property type="entry name" value="NAD(P)-binding Rossmann-fold domains"/>
    <property type="match status" value="1"/>
</dbReference>
<protein>
    <submittedName>
        <fullName evidence="2">GroES-like protein</fullName>
    </submittedName>
</protein>
<accession>A0A5M3MDC3</accession>
<dbReference type="KEGG" id="cput:CONPUDRAFT_109590"/>